<gene>
    <name evidence="1" type="ORF">QFC19_006749</name>
</gene>
<organism evidence="1 2">
    <name type="scientific">Naganishia cerealis</name>
    <dbReference type="NCBI Taxonomy" id="610337"/>
    <lineage>
        <taxon>Eukaryota</taxon>
        <taxon>Fungi</taxon>
        <taxon>Dikarya</taxon>
        <taxon>Basidiomycota</taxon>
        <taxon>Agaricomycotina</taxon>
        <taxon>Tremellomycetes</taxon>
        <taxon>Filobasidiales</taxon>
        <taxon>Filobasidiaceae</taxon>
        <taxon>Naganishia</taxon>
    </lineage>
</organism>
<accession>A0ACC2VDJ8</accession>
<dbReference type="EMBL" id="JASBWR010000085">
    <property type="protein sequence ID" value="KAJ9097479.1"/>
    <property type="molecule type" value="Genomic_DNA"/>
</dbReference>
<comment type="caution">
    <text evidence="1">The sequence shown here is derived from an EMBL/GenBank/DDBJ whole genome shotgun (WGS) entry which is preliminary data.</text>
</comment>
<name>A0ACC2VDJ8_9TREE</name>
<evidence type="ECO:0000313" key="2">
    <source>
        <dbReference type="Proteomes" id="UP001241377"/>
    </source>
</evidence>
<dbReference type="Proteomes" id="UP001241377">
    <property type="component" value="Unassembled WGS sequence"/>
</dbReference>
<evidence type="ECO:0000313" key="1">
    <source>
        <dbReference type="EMBL" id="KAJ9097479.1"/>
    </source>
</evidence>
<protein>
    <submittedName>
        <fullName evidence="1">Uncharacterized protein</fullName>
    </submittedName>
</protein>
<proteinExistence type="predicted"/>
<sequence length="200" mass="21369">MSDPEQSILSSALTDLPDGMDTPSPQDSRSMRPTNAPPGPRSDMSFHSPVAETPIEQLQSLMRQMKTRFAQQQRDMESRYETLLAARIREAASPQPTLAEQPLAHPVHSVPAGSPLNPFIDIPKPEAKSSVAPSEAPIAPPPGLESVSPVIQASSLPNPQTFPRTSSLADTYPTPCASKSQSEASDLPKSHGSMGARKPT</sequence>
<keyword evidence="2" id="KW-1185">Reference proteome</keyword>
<reference evidence="1" key="1">
    <citation type="submission" date="2023-04" db="EMBL/GenBank/DDBJ databases">
        <title>Draft Genome sequencing of Naganishia species isolated from polar environments using Oxford Nanopore Technology.</title>
        <authorList>
            <person name="Leo P."/>
            <person name="Venkateswaran K."/>
        </authorList>
    </citation>
    <scope>NUCLEOTIDE SEQUENCE</scope>
    <source>
        <strain evidence="1">MNA-CCFEE 5261</strain>
    </source>
</reference>